<keyword evidence="2" id="KW-1185">Reference proteome</keyword>
<proteinExistence type="predicted"/>
<evidence type="ECO:0000313" key="1">
    <source>
        <dbReference type="EMBL" id="MBB3153326.1"/>
    </source>
</evidence>
<dbReference type="EMBL" id="JACHXW010000009">
    <property type="protein sequence ID" value="MBB3153326.1"/>
    <property type="molecule type" value="Genomic_DNA"/>
</dbReference>
<evidence type="ECO:0008006" key="3">
    <source>
        <dbReference type="Google" id="ProtNLM"/>
    </source>
</evidence>
<comment type="caution">
    <text evidence="1">The sequence shown here is derived from an EMBL/GenBank/DDBJ whole genome shotgun (WGS) entry which is preliminary data.</text>
</comment>
<dbReference type="RefSeq" id="WP_221226376.1">
    <property type="nucleotide sequence ID" value="NZ_CBCSLB010000030.1"/>
</dbReference>
<dbReference type="Proteomes" id="UP000518605">
    <property type="component" value="Unassembled WGS sequence"/>
</dbReference>
<evidence type="ECO:0000313" key="2">
    <source>
        <dbReference type="Proteomes" id="UP000518605"/>
    </source>
</evidence>
<accession>A0A7W5GB19</accession>
<protein>
    <recommendedName>
        <fullName evidence="3">DUF4275 family protein</fullName>
    </recommendedName>
</protein>
<dbReference type="Pfam" id="PF14101">
    <property type="entry name" value="DUF4275"/>
    <property type="match status" value="1"/>
</dbReference>
<gene>
    <name evidence="1" type="ORF">FHS16_003388</name>
</gene>
<organism evidence="1 2">
    <name type="scientific">Paenibacillus endophyticus</name>
    <dbReference type="NCBI Taxonomy" id="1294268"/>
    <lineage>
        <taxon>Bacteria</taxon>
        <taxon>Bacillati</taxon>
        <taxon>Bacillota</taxon>
        <taxon>Bacilli</taxon>
        <taxon>Bacillales</taxon>
        <taxon>Paenibacillaceae</taxon>
        <taxon>Paenibacillus</taxon>
    </lineage>
</organism>
<sequence>MLPKKRHIQIDDESRLEGDDEAQTMVIVTFPDGSRWNSNVYTMKCILTIREDNRGIGDSGFIWSANPLLIVDCISRAQIEEMIDKSIVDGSFIYLFEYFGAVRKRELDQYPDDFFEADSKLDHDIVMRHASKLYELLQHTSDEFKEALKGYLFGERRVKISDLKLLPILQAGNVQAAEADRPGQELKLAWERVFAAGLSDDEKDQIAMDQFLWHAFSFKKTSCLKEDEAIKAFHDASKQGCYVFYQDHDLALFAAEAGRLTANLLEGEQDIYIVDQNFEWTFVMTHESYCGPYFCSKR</sequence>
<dbReference type="AlphaFoldDB" id="A0A7W5GB19"/>
<reference evidence="1 2" key="1">
    <citation type="submission" date="2020-08" db="EMBL/GenBank/DDBJ databases">
        <title>Genomic Encyclopedia of Type Strains, Phase III (KMG-III): the genomes of soil and plant-associated and newly described type strains.</title>
        <authorList>
            <person name="Whitman W."/>
        </authorList>
    </citation>
    <scope>NUCLEOTIDE SEQUENCE [LARGE SCALE GENOMIC DNA]</scope>
    <source>
        <strain evidence="1 2">CECT 8234</strain>
    </source>
</reference>
<name>A0A7W5GB19_9BACL</name>
<dbReference type="InterPro" id="IPR025454">
    <property type="entry name" value="DUF4275"/>
</dbReference>